<dbReference type="PATRIC" id="fig|1581420.6.peg.1272"/>
<sequence length="354" mass="39120">MTSNPTIARRGFLASSLAGAGALTIPGRSLAQACESELVINPLIFQRADPWVTRDGEGRYLFTASVPEYDRIILRRSDTLAGLSRAAEITLWHRPVSGRMGGHIWAPEIHQIGGRWCVYFAAGDADEVFRIRTYALACEGEDPMDDRWSVLGQLQAPWDSFCLDATSFQHRGTDYLCWAQHEPGIETNSNLYLAPLATPLTFAAPPLRLTVPTLDWEIQGYKVNEGPALLKHGDKLFLTYSASATDERYAVGMLTAHRDADLMDLASWAKSPVPVMTSAPDRCVFGPGHNSFTTDECGRDVMVFHARGYADIEGDPLYDPNRHTRVQHVRYDDQGIPVFNPPAGAGPLRYPSDV</sequence>
<organism evidence="6 7">
    <name type="scientific">Aurantiacibacter luteus</name>
    <dbReference type="NCBI Taxonomy" id="1581420"/>
    <lineage>
        <taxon>Bacteria</taxon>
        <taxon>Pseudomonadati</taxon>
        <taxon>Pseudomonadota</taxon>
        <taxon>Alphaproteobacteria</taxon>
        <taxon>Sphingomonadales</taxon>
        <taxon>Erythrobacteraceae</taxon>
        <taxon>Aurantiacibacter</taxon>
    </lineage>
</organism>
<dbReference type="STRING" id="1581420.AAW00_06285"/>
<dbReference type="PIRSF" id="PIRSF025414">
    <property type="entry name" value="Alpha-L-arabinofuranosidase"/>
    <property type="match status" value="1"/>
</dbReference>
<dbReference type="GO" id="GO:0005975">
    <property type="term" value="P:carbohydrate metabolic process"/>
    <property type="evidence" value="ECO:0007669"/>
    <property type="project" value="InterPro"/>
</dbReference>
<dbReference type="Proteomes" id="UP000053464">
    <property type="component" value="Unassembled WGS sequence"/>
</dbReference>
<keyword evidence="7" id="KW-1185">Reference proteome</keyword>
<dbReference type="InterPro" id="IPR023296">
    <property type="entry name" value="Glyco_hydro_beta-prop_sf"/>
</dbReference>
<accession>A0A0G9MZ24</accession>
<name>A0A0G9MZ24_9SPHN</name>
<dbReference type="InterPro" id="IPR006710">
    <property type="entry name" value="Glyco_hydro_43"/>
</dbReference>
<evidence type="ECO:0000256" key="1">
    <source>
        <dbReference type="ARBA" id="ARBA00009865"/>
    </source>
</evidence>
<comment type="similarity">
    <text evidence="1 5">Belongs to the glycosyl hydrolase 43 family.</text>
</comment>
<dbReference type="PANTHER" id="PTHR43817:SF1">
    <property type="entry name" value="HYDROLASE, FAMILY 43, PUTATIVE (AFU_ORTHOLOGUE AFUA_3G01660)-RELATED"/>
    <property type="match status" value="1"/>
</dbReference>
<gene>
    <name evidence="6" type="ORF">AAW00_06285</name>
</gene>
<dbReference type="GO" id="GO:0004553">
    <property type="term" value="F:hydrolase activity, hydrolyzing O-glycosyl compounds"/>
    <property type="evidence" value="ECO:0007669"/>
    <property type="project" value="InterPro"/>
</dbReference>
<protein>
    <submittedName>
        <fullName evidence="6">Alpha-N-arabinofuranosidase</fullName>
    </submittedName>
</protein>
<keyword evidence="2" id="KW-0732">Signal</keyword>
<reference evidence="6 7" key="1">
    <citation type="submission" date="2015-04" db="EMBL/GenBank/DDBJ databases">
        <title>The draft genome sequence of Erythrobacter luteus KA37.</title>
        <authorList>
            <person name="Zhuang L."/>
            <person name="Liu Y."/>
            <person name="Shao Z."/>
        </authorList>
    </citation>
    <scope>NUCLEOTIDE SEQUENCE [LARGE SCALE GENOMIC DNA]</scope>
    <source>
        <strain evidence="6 7">KA37</strain>
    </source>
</reference>
<dbReference type="AlphaFoldDB" id="A0A0G9MZ24"/>
<keyword evidence="3 5" id="KW-0378">Hydrolase</keyword>
<dbReference type="PANTHER" id="PTHR43817">
    <property type="entry name" value="GLYCOSYL HYDROLASE"/>
    <property type="match status" value="1"/>
</dbReference>
<dbReference type="PROSITE" id="PS51318">
    <property type="entry name" value="TAT"/>
    <property type="match status" value="1"/>
</dbReference>
<evidence type="ECO:0000256" key="4">
    <source>
        <dbReference type="ARBA" id="ARBA00023295"/>
    </source>
</evidence>
<evidence type="ECO:0000256" key="5">
    <source>
        <dbReference type="RuleBase" id="RU361187"/>
    </source>
</evidence>
<dbReference type="SUPFAM" id="SSF75005">
    <property type="entry name" value="Arabinanase/levansucrase/invertase"/>
    <property type="match status" value="1"/>
</dbReference>
<dbReference type="EMBL" id="LBHB01000001">
    <property type="protein sequence ID" value="KLE35955.1"/>
    <property type="molecule type" value="Genomic_DNA"/>
</dbReference>
<dbReference type="RefSeq" id="WP_047003359.1">
    <property type="nucleotide sequence ID" value="NZ_LBHB01000001.1"/>
</dbReference>
<dbReference type="Pfam" id="PF04616">
    <property type="entry name" value="Glyco_hydro_43"/>
    <property type="match status" value="1"/>
</dbReference>
<evidence type="ECO:0000313" key="7">
    <source>
        <dbReference type="Proteomes" id="UP000053464"/>
    </source>
</evidence>
<dbReference type="OrthoDB" id="177947at2"/>
<dbReference type="InterPro" id="IPR006311">
    <property type="entry name" value="TAT_signal"/>
</dbReference>
<proteinExistence type="inferred from homology"/>
<evidence type="ECO:0000313" key="6">
    <source>
        <dbReference type="EMBL" id="KLE35955.1"/>
    </source>
</evidence>
<dbReference type="Gene3D" id="2.115.10.20">
    <property type="entry name" value="Glycosyl hydrolase domain, family 43"/>
    <property type="match status" value="1"/>
</dbReference>
<evidence type="ECO:0000256" key="3">
    <source>
        <dbReference type="ARBA" id="ARBA00022801"/>
    </source>
</evidence>
<comment type="caution">
    <text evidence="6">The sequence shown here is derived from an EMBL/GenBank/DDBJ whole genome shotgun (WGS) entry which is preliminary data.</text>
</comment>
<evidence type="ECO:0000256" key="2">
    <source>
        <dbReference type="ARBA" id="ARBA00022729"/>
    </source>
</evidence>
<dbReference type="InterPro" id="IPR016828">
    <property type="entry name" value="Alpha-L-arabinofuranosidase"/>
</dbReference>
<keyword evidence="4 5" id="KW-0326">Glycosidase</keyword>